<keyword evidence="2" id="KW-1133">Transmembrane helix</keyword>
<reference evidence="3 4" key="1">
    <citation type="submission" date="2022-04" db="EMBL/GenBank/DDBJ databases">
        <title>Chromosome-level reference genomes for two strains of Caenorhabditis briggsae: an improved platform for comparative genomics.</title>
        <authorList>
            <person name="Stevens L."/>
            <person name="Andersen E."/>
        </authorList>
    </citation>
    <scope>NUCLEOTIDE SEQUENCE [LARGE SCALE GENOMIC DNA]</scope>
    <source>
        <strain evidence="3">VX34</strain>
        <tissue evidence="3">Whole-organism</tissue>
    </source>
</reference>
<proteinExistence type="predicted"/>
<evidence type="ECO:0000313" key="3">
    <source>
        <dbReference type="EMBL" id="UMM23680.1"/>
    </source>
</evidence>
<keyword evidence="2" id="KW-0812">Transmembrane</keyword>
<name>A0AAE9EL04_CAEBR</name>
<sequence length="113" mass="12018">MSSNSTASTRSPPETTMTEFIEKHMSLIIAAVIGTIIIGLLAVTGYMYMTKKVEKKKNSTYSRPKSYHDPSPSRSPTAPSQKSSPSIETSGNSVISGTGSLQTATSETTQSIV</sequence>
<feature type="region of interest" description="Disordered" evidence="1">
    <location>
        <begin position="54"/>
        <end position="113"/>
    </location>
</feature>
<protein>
    <submittedName>
        <fullName evidence="3">Uncharacterized protein</fullName>
    </submittedName>
</protein>
<gene>
    <name evidence="3" type="ORF">L5515_004280</name>
</gene>
<dbReference type="Proteomes" id="UP000829354">
    <property type="component" value="Chromosome III"/>
</dbReference>
<accession>A0AAE9EL04</accession>
<keyword evidence="4" id="KW-1185">Reference proteome</keyword>
<dbReference type="AlphaFoldDB" id="A0AAE9EL04"/>
<feature type="compositionally biased region" description="Polar residues" evidence="1">
    <location>
        <begin position="72"/>
        <end position="113"/>
    </location>
</feature>
<evidence type="ECO:0000256" key="2">
    <source>
        <dbReference type="SAM" id="Phobius"/>
    </source>
</evidence>
<feature type="transmembrane region" description="Helical" evidence="2">
    <location>
        <begin position="27"/>
        <end position="49"/>
    </location>
</feature>
<dbReference type="EMBL" id="CP092622">
    <property type="protein sequence ID" value="UMM23680.1"/>
    <property type="molecule type" value="Genomic_DNA"/>
</dbReference>
<organism evidence="3 4">
    <name type="scientific">Caenorhabditis briggsae</name>
    <dbReference type="NCBI Taxonomy" id="6238"/>
    <lineage>
        <taxon>Eukaryota</taxon>
        <taxon>Metazoa</taxon>
        <taxon>Ecdysozoa</taxon>
        <taxon>Nematoda</taxon>
        <taxon>Chromadorea</taxon>
        <taxon>Rhabditida</taxon>
        <taxon>Rhabditina</taxon>
        <taxon>Rhabditomorpha</taxon>
        <taxon>Rhabditoidea</taxon>
        <taxon>Rhabditidae</taxon>
        <taxon>Peloderinae</taxon>
        <taxon>Caenorhabditis</taxon>
    </lineage>
</organism>
<keyword evidence="2" id="KW-0472">Membrane</keyword>
<evidence type="ECO:0000313" key="4">
    <source>
        <dbReference type="Proteomes" id="UP000829354"/>
    </source>
</evidence>
<evidence type="ECO:0000256" key="1">
    <source>
        <dbReference type="SAM" id="MobiDB-lite"/>
    </source>
</evidence>